<sequence length="105" mass="11809">MFYKGASFSNVIGRVCSVPHPRSLVCRCLRHEPPLSSPDCQTPPARPALRQNQSLLDNTLPRYISCPGVVPMESRESSQEFPDQATLRDLCQCTTRSIDLMQNFL</sequence>
<keyword evidence="2" id="KW-1185">Reference proteome</keyword>
<dbReference type="AlphaFoldDB" id="A0AAE1E0H3"/>
<accession>A0AAE1E0H3</accession>
<proteinExistence type="predicted"/>
<dbReference type="EMBL" id="JAWDGP010001769">
    <property type="protein sequence ID" value="KAK3788338.1"/>
    <property type="molecule type" value="Genomic_DNA"/>
</dbReference>
<comment type="caution">
    <text evidence="1">The sequence shown here is derived from an EMBL/GenBank/DDBJ whole genome shotgun (WGS) entry which is preliminary data.</text>
</comment>
<dbReference type="Proteomes" id="UP001283361">
    <property type="component" value="Unassembled WGS sequence"/>
</dbReference>
<protein>
    <submittedName>
        <fullName evidence="1">Uncharacterized protein</fullName>
    </submittedName>
</protein>
<reference evidence="1" key="1">
    <citation type="journal article" date="2023" name="G3 (Bethesda)">
        <title>A reference genome for the long-term kleptoplast-retaining sea slug Elysia crispata morphotype clarki.</title>
        <authorList>
            <person name="Eastman K.E."/>
            <person name="Pendleton A.L."/>
            <person name="Shaikh M.A."/>
            <person name="Suttiyut T."/>
            <person name="Ogas R."/>
            <person name="Tomko P."/>
            <person name="Gavelis G."/>
            <person name="Widhalm J.R."/>
            <person name="Wisecaver J.H."/>
        </authorList>
    </citation>
    <scope>NUCLEOTIDE SEQUENCE</scope>
    <source>
        <strain evidence="1">ECLA1</strain>
    </source>
</reference>
<name>A0AAE1E0H3_9GAST</name>
<gene>
    <name evidence="1" type="ORF">RRG08_025067</name>
</gene>
<organism evidence="1 2">
    <name type="scientific">Elysia crispata</name>
    <name type="common">lettuce slug</name>
    <dbReference type="NCBI Taxonomy" id="231223"/>
    <lineage>
        <taxon>Eukaryota</taxon>
        <taxon>Metazoa</taxon>
        <taxon>Spiralia</taxon>
        <taxon>Lophotrochozoa</taxon>
        <taxon>Mollusca</taxon>
        <taxon>Gastropoda</taxon>
        <taxon>Heterobranchia</taxon>
        <taxon>Euthyneura</taxon>
        <taxon>Panpulmonata</taxon>
        <taxon>Sacoglossa</taxon>
        <taxon>Placobranchoidea</taxon>
        <taxon>Plakobranchidae</taxon>
        <taxon>Elysia</taxon>
    </lineage>
</organism>
<evidence type="ECO:0000313" key="1">
    <source>
        <dbReference type="EMBL" id="KAK3788338.1"/>
    </source>
</evidence>
<evidence type="ECO:0000313" key="2">
    <source>
        <dbReference type="Proteomes" id="UP001283361"/>
    </source>
</evidence>